<protein>
    <submittedName>
        <fullName evidence="1">Uncharacterized protein</fullName>
    </submittedName>
</protein>
<evidence type="ECO:0000313" key="1">
    <source>
        <dbReference type="EMBL" id="CAD7397659.1"/>
    </source>
</evidence>
<accession>A0A7R9CLP9</accession>
<name>A0A7R9CLP9_TIMCR</name>
<sequence length="191" mass="21296">MTFSRVPFNPFLAITLTQDKSESQARFESQSGYHRPPATSPRRSPWGIKAFPIKIVVIYGAVHNTSESQSNLLYQYWLVPCCWSEVGGRGSLSVTEARAERDVASQSLVGTGSWWWSFCVLCVRSVPEFVIRAIKTKLCQERESIKCVTTLALHFGPTGLCVSQTCPVANAIYCFRDPSVFVGVEGYFGRL</sequence>
<gene>
    <name evidence="1" type="ORF">TCEB3V08_LOCUS4174</name>
</gene>
<organism evidence="1">
    <name type="scientific">Timema cristinae</name>
    <name type="common">Walking stick</name>
    <dbReference type="NCBI Taxonomy" id="61476"/>
    <lineage>
        <taxon>Eukaryota</taxon>
        <taxon>Metazoa</taxon>
        <taxon>Ecdysozoa</taxon>
        <taxon>Arthropoda</taxon>
        <taxon>Hexapoda</taxon>
        <taxon>Insecta</taxon>
        <taxon>Pterygota</taxon>
        <taxon>Neoptera</taxon>
        <taxon>Polyneoptera</taxon>
        <taxon>Phasmatodea</taxon>
        <taxon>Timematodea</taxon>
        <taxon>Timematoidea</taxon>
        <taxon>Timematidae</taxon>
        <taxon>Timema</taxon>
    </lineage>
</organism>
<proteinExistence type="predicted"/>
<dbReference type="AlphaFoldDB" id="A0A7R9CLP9"/>
<reference evidence="1" key="1">
    <citation type="submission" date="2020-11" db="EMBL/GenBank/DDBJ databases">
        <authorList>
            <person name="Tran Van P."/>
        </authorList>
    </citation>
    <scope>NUCLEOTIDE SEQUENCE</scope>
</reference>
<dbReference type="EMBL" id="OC317552">
    <property type="protein sequence ID" value="CAD7397659.1"/>
    <property type="molecule type" value="Genomic_DNA"/>
</dbReference>